<comment type="caution">
    <text evidence="1">The sequence shown here is derived from an EMBL/GenBank/DDBJ whole genome shotgun (WGS) entry which is preliminary data.</text>
</comment>
<dbReference type="EMBL" id="RWIT01000009">
    <property type="protein sequence ID" value="RSK47361.1"/>
    <property type="molecule type" value="Genomic_DNA"/>
</dbReference>
<proteinExistence type="predicted"/>
<dbReference type="OrthoDB" id="795641at2"/>
<reference evidence="1 2" key="1">
    <citation type="submission" date="2018-12" db="EMBL/GenBank/DDBJ databases">
        <authorList>
            <person name="Feng G."/>
            <person name="Zhu H."/>
        </authorList>
    </citation>
    <scope>NUCLEOTIDE SEQUENCE [LARGE SCALE GENOMIC DNA]</scope>
    <source>
        <strain evidence="1 2">KCTC 12533</strain>
    </source>
</reference>
<accession>A0A3R9P066</accession>
<organism evidence="1 2">
    <name type="scientific">Hymenobacter rigui</name>
    <dbReference type="NCBI Taxonomy" id="334424"/>
    <lineage>
        <taxon>Bacteria</taxon>
        <taxon>Pseudomonadati</taxon>
        <taxon>Bacteroidota</taxon>
        <taxon>Cytophagia</taxon>
        <taxon>Cytophagales</taxon>
        <taxon>Hymenobacteraceae</taxon>
        <taxon>Hymenobacter</taxon>
    </lineage>
</organism>
<sequence>MPHFRFGPGFNFWPLYTTIQQYYPLGLTLPEYDDEFRHRYPGHEQLWDICTDCIENYPAFRQRWKPFQDHLKAAFKRTVHHSQGPIPSYAGHIVVQKPKDPIWGHWKELHFAISLLGPYYTIYGLDTFKIELPETRHAMGHQEPITKPMGRSAIYALTVSPYEEYADLFECLEAAIREWFPEHRLVPFAVGCQTLAGLVVDGCAAQPACLHAALFHTDIPWQSLEFHHHRGDEHYGYDAWRTTPSV</sequence>
<keyword evidence="2" id="KW-1185">Reference proteome</keyword>
<dbReference type="RefSeq" id="WP_125421980.1">
    <property type="nucleotide sequence ID" value="NZ_RWIT01000009.1"/>
</dbReference>
<dbReference type="AlphaFoldDB" id="A0A3R9P066"/>
<evidence type="ECO:0000313" key="2">
    <source>
        <dbReference type="Proteomes" id="UP000273500"/>
    </source>
</evidence>
<gene>
    <name evidence="1" type="ORF">EI291_15720</name>
</gene>
<name>A0A3R9P066_9BACT</name>
<evidence type="ECO:0000313" key="1">
    <source>
        <dbReference type="EMBL" id="RSK47361.1"/>
    </source>
</evidence>
<dbReference type="Proteomes" id="UP000273500">
    <property type="component" value="Unassembled WGS sequence"/>
</dbReference>
<protein>
    <submittedName>
        <fullName evidence="1">Uncharacterized protein</fullName>
    </submittedName>
</protein>